<dbReference type="KEGG" id="haq:DU484_06220"/>
<protein>
    <recommendedName>
        <fullName evidence="3">ArsR family transcriptional regulator</fullName>
    </recommendedName>
</protein>
<dbReference type="SUPFAM" id="SSF46785">
    <property type="entry name" value="Winged helix' DNA-binding domain"/>
    <property type="match status" value="1"/>
</dbReference>
<dbReference type="InterPro" id="IPR036390">
    <property type="entry name" value="WH_DNA-bd_sf"/>
</dbReference>
<dbReference type="EMBL" id="CP031148">
    <property type="protein sequence ID" value="AXG09495.1"/>
    <property type="molecule type" value="Genomic_DNA"/>
</dbReference>
<dbReference type="InterPro" id="IPR036388">
    <property type="entry name" value="WH-like_DNA-bd_sf"/>
</dbReference>
<gene>
    <name evidence="1" type="ORF">DU484_06220</name>
</gene>
<proteinExistence type="predicted"/>
<evidence type="ECO:0000313" key="1">
    <source>
        <dbReference type="EMBL" id="AXG09495.1"/>
    </source>
</evidence>
<dbReference type="Gene3D" id="1.10.10.10">
    <property type="entry name" value="Winged helix-like DNA-binding domain superfamily/Winged helix DNA-binding domain"/>
    <property type="match status" value="1"/>
</dbReference>
<dbReference type="Proteomes" id="UP000252985">
    <property type="component" value="Chromosome"/>
</dbReference>
<evidence type="ECO:0000313" key="2">
    <source>
        <dbReference type="Proteomes" id="UP000252985"/>
    </source>
</evidence>
<dbReference type="AlphaFoldDB" id="A0A345EBC3"/>
<evidence type="ECO:0008006" key="3">
    <source>
        <dbReference type="Google" id="ProtNLM"/>
    </source>
</evidence>
<sequence>MRKSASWMVLWDDRLLEIARREGHISPKTAEDSGYVHITNAQISRRLSKLADHGLLRRLPNGVYTITAEGEKYLDGELNAEELHDESENGDKAQA</sequence>
<organism evidence="1 2">
    <name type="scientific">Haloplanus rubicundus</name>
    <dbReference type="NCBI Taxonomy" id="1547898"/>
    <lineage>
        <taxon>Archaea</taxon>
        <taxon>Methanobacteriati</taxon>
        <taxon>Methanobacteriota</taxon>
        <taxon>Stenosarchaea group</taxon>
        <taxon>Halobacteria</taxon>
        <taxon>Halobacteriales</taxon>
        <taxon>Haloferacaceae</taxon>
        <taxon>Haloplanus</taxon>
    </lineage>
</organism>
<accession>A0A345EBC3</accession>
<name>A0A345EBC3_9EURY</name>
<reference evidence="1 2" key="1">
    <citation type="submission" date="2018-07" db="EMBL/GenBank/DDBJ databases">
        <title>Genome sequences of Haloplanus sp. CBA1112.</title>
        <authorList>
            <person name="Kim Y.B."/>
            <person name="Roh S.W."/>
        </authorList>
    </citation>
    <scope>NUCLEOTIDE SEQUENCE [LARGE SCALE GENOMIC DNA]</scope>
    <source>
        <strain evidence="1 2">CBA1112</strain>
    </source>
</reference>